<dbReference type="SUPFAM" id="SSF50630">
    <property type="entry name" value="Acid proteases"/>
    <property type="match status" value="1"/>
</dbReference>
<feature type="region of interest" description="Disordered" evidence="1">
    <location>
        <begin position="1"/>
        <end position="34"/>
    </location>
</feature>
<sequence length="1133" mass="127302">MVQTRSNANIGTGVPQQGENSATGGRNPPITTGEAEALIQRVGITAEQFKEVLATLAPNRKVVVEDVARGPTGGKAGPVDSQGKKKKVRRSQKKKATKPNGKAVMVDALSRLDEEDESSSFERMSAFDRLGDPKSKKLRTSAFERLQDTRSARKGDLRDTLKEKRGESTATSKIGPEERRTMVEDKGAAELWRMYEQLEKRLDAQNPYRQAVFSEVTPFSRRIMSCPLLDNFKTPQIKAYNGTTDPQDHLARFGANVVITHNTSECVTLKKEMDQLIARGPPPRSERPSSSNRTWRRPPAPTAAITAGERQEDGRRHLGRECDVLDEEERQGRRHLGCRFIMGGNTGGDSVSSRKKWKNMVYLAEVQRPPLPKRKKKEPLIFTDEDYPPVLSPHRDALVIKVEINNVVVHRTLVDTGSSVNVMYSNTFKELGLSRSDLKPIHTPLSGFTGDTIEAEGTITVKAGVGDGTHRLWVDVEFMVVQLDCAHHLILGRPGLEDLECVISPVHLCLKFNTPTWVGIAKGNKSLSRSCYVRATKSQARVDENVSTICAAIQKEGRPRAEPAEEVEEVSLDPVEPERKVKVEDMPGVDPKIICHRLAVDPTHKPVKQKKRFLSSERREFVTKQIEFKPRPAIKGQALADFVVECTAREVESSGKEPEGSWWTVYTDGSSATDASGGGVVAISPEGFKAYYSVRFRFKVSNNEAEYEALLCGLRLAASLKAERVRVRCDSKLIVGHVTGEFEAKDERMKKYRDIALELLKAFGAYRIKQVPREENAEADILSKLGLDSPDHIKAMAQGEELLEPSISLGQVLVITLKEPADWIDEITMYLLDGSLPTDPVTAKVVKRRAPSYTLECGRLYKRSYNGNNTYLVVAIDYFTKWVEAAHVPTITAEQMTKFVSKQILCRFGVPQQIITDNGTQFEARGFNEFLQSWGIKHSYAAVGYPQTNGQVENTNRTIVDGLKKKIMECKSAWVEEFPYILWAYRTTLRKATGETPFSLTYGFEARAPAETSLLSYRVETFDAQENEENLRAELHLIDERRERAYMRAENYRRQVKSYHDQRVRPRQFKMGDWVLRKRELSRPTDGGKFAKSFEGPYIIKEVLADGTFRLQTPAGGDVPRAWNAANLIKFYQ</sequence>
<dbReference type="PROSITE" id="PS50879">
    <property type="entry name" value="RNASE_H_1"/>
    <property type="match status" value="1"/>
</dbReference>
<dbReference type="Pfam" id="PF13456">
    <property type="entry name" value="RVT_3"/>
    <property type="match status" value="1"/>
</dbReference>
<dbReference type="CDD" id="cd00303">
    <property type="entry name" value="retropepsin_like"/>
    <property type="match status" value="1"/>
</dbReference>
<evidence type="ECO:0000256" key="1">
    <source>
        <dbReference type="SAM" id="MobiDB-lite"/>
    </source>
</evidence>
<dbReference type="InterPro" id="IPR021109">
    <property type="entry name" value="Peptidase_aspartic_dom_sf"/>
</dbReference>
<gene>
    <name evidence="4" type="ORF">CCAM_LOCUS24499</name>
</gene>
<dbReference type="Pfam" id="PF13650">
    <property type="entry name" value="Asp_protease_2"/>
    <property type="match status" value="1"/>
</dbReference>
<evidence type="ECO:0000313" key="5">
    <source>
        <dbReference type="Proteomes" id="UP000595140"/>
    </source>
</evidence>
<evidence type="ECO:0000313" key="4">
    <source>
        <dbReference type="EMBL" id="VFQ82723.1"/>
    </source>
</evidence>
<evidence type="ECO:0000259" key="3">
    <source>
        <dbReference type="PROSITE" id="PS50994"/>
    </source>
</evidence>
<proteinExistence type="predicted"/>
<feature type="compositionally biased region" description="Basic and acidic residues" evidence="1">
    <location>
        <begin position="125"/>
        <end position="135"/>
    </location>
</feature>
<feature type="domain" description="RNase H type-1" evidence="2">
    <location>
        <begin position="659"/>
        <end position="788"/>
    </location>
</feature>
<dbReference type="EMBL" id="OOIL02002391">
    <property type="protein sequence ID" value="VFQ82723.1"/>
    <property type="molecule type" value="Genomic_DNA"/>
</dbReference>
<dbReference type="Gene3D" id="3.30.420.10">
    <property type="entry name" value="Ribonuclease H-like superfamily/Ribonuclease H"/>
    <property type="match status" value="2"/>
</dbReference>
<accession>A0A484M1S9</accession>
<name>A0A484M1S9_9ASTE</name>
<dbReference type="InterPro" id="IPR012337">
    <property type="entry name" value="RNaseH-like_sf"/>
</dbReference>
<dbReference type="SUPFAM" id="SSF53098">
    <property type="entry name" value="Ribonuclease H-like"/>
    <property type="match status" value="2"/>
</dbReference>
<feature type="compositionally biased region" description="Basic residues" evidence="1">
    <location>
        <begin position="84"/>
        <end position="97"/>
    </location>
</feature>
<reference evidence="4 5" key="1">
    <citation type="submission" date="2018-04" db="EMBL/GenBank/DDBJ databases">
        <authorList>
            <person name="Vogel A."/>
        </authorList>
    </citation>
    <scope>NUCLEOTIDE SEQUENCE [LARGE SCALE GENOMIC DNA]</scope>
</reference>
<dbReference type="GO" id="GO:0015074">
    <property type="term" value="P:DNA integration"/>
    <property type="evidence" value="ECO:0007669"/>
    <property type="project" value="InterPro"/>
</dbReference>
<keyword evidence="5" id="KW-1185">Reference proteome</keyword>
<dbReference type="Proteomes" id="UP000595140">
    <property type="component" value="Unassembled WGS sequence"/>
</dbReference>
<organism evidence="4 5">
    <name type="scientific">Cuscuta campestris</name>
    <dbReference type="NCBI Taxonomy" id="132261"/>
    <lineage>
        <taxon>Eukaryota</taxon>
        <taxon>Viridiplantae</taxon>
        <taxon>Streptophyta</taxon>
        <taxon>Embryophyta</taxon>
        <taxon>Tracheophyta</taxon>
        <taxon>Spermatophyta</taxon>
        <taxon>Magnoliopsida</taxon>
        <taxon>eudicotyledons</taxon>
        <taxon>Gunneridae</taxon>
        <taxon>Pentapetalae</taxon>
        <taxon>asterids</taxon>
        <taxon>lamiids</taxon>
        <taxon>Solanales</taxon>
        <taxon>Convolvulaceae</taxon>
        <taxon>Cuscuteae</taxon>
        <taxon>Cuscuta</taxon>
        <taxon>Cuscuta subgen. Grammica</taxon>
        <taxon>Cuscuta sect. Cleistogrammica</taxon>
    </lineage>
</organism>
<feature type="domain" description="Integrase catalytic" evidence="3">
    <location>
        <begin position="836"/>
        <end position="1005"/>
    </location>
</feature>
<dbReference type="PROSITE" id="PS50994">
    <property type="entry name" value="INTEGRASE"/>
    <property type="match status" value="1"/>
</dbReference>
<dbReference type="InterPro" id="IPR036397">
    <property type="entry name" value="RNaseH_sf"/>
</dbReference>
<dbReference type="CDD" id="cd09279">
    <property type="entry name" value="RNase_HI_like"/>
    <property type="match status" value="1"/>
</dbReference>
<dbReference type="AlphaFoldDB" id="A0A484M1S9"/>
<dbReference type="GO" id="GO:0003676">
    <property type="term" value="F:nucleic acid binding"/>
    <property type="evidence" value="ECO:0007669"/>
    <property type="project" value="InterPro"/>
</dbReference>
<protein>
    <submittedName>
        <fullName evidence="4">Uncharacterized protein</fullName>
    </submittedName>
</protein>
<dbReference type="PANTHER" id="PTHR48475">
    <property type="entry name" value="RIBONUCLEASE H"/>
    <property type="match status" value="1"/>
</dbReference>
<dbReference type="InterPro" id="IPR001584">
    <property type="entry name" value="Integrase_cat-core"/>
</dbReference>
<dbReference type="Pfam" id="PF00665">
    <property type="entry name" value="rve"/>
    <property type="match status" value="1"/>
</dbReference>
<feature type="region of interest" description="Disordered" evidence="1">
    <location>
        <begin position="276"/>
        <end position="314"/>
    </location>
</feature>
<feature type="compositionally biased region" description="Polar residues" evidence="1">
    <location>
        <begin position="1"/>
        <end position="24"/>
    </location>
</feature>
<evidence type="ECO:0000259" key="2">
    <source>
        <dbReference type="PROSITE" id="PS50879"/>
    </source>
</evidence>
<dbReference type="GO" id="GO:0004523">
    <property type="term" value="F:RNA-DNA hybrid ribonuclease activity"/>
    <property type="evidence" value="ECO:0007669"/>
    <property type="project" value="InterPro"/>
</dbReference>
<dbReference type="Gene3D" id="2.40.70.10">
    <property type="entry name" value="Acid Proteases"/>
    <property type="match status" value="1"/>
</dbReference>
<dbReference type="OrthoDB" id="1934939at2759"/>
<dbReference type="InterPro" id="IPR002156">
    <property type="entry name" value="RNaseH_domain"/>
</dbReference>
<feature type="region of interest" description="Disordered" evidence="1">
    <location>
        <begin position="68"/>
        <end position="171"/>
    </location>
</feature>
<feature type="compositionally biased region" description="Basic and acidic residues" evidence="1">
    <location>
        <begin position="145"/>
        <end position="167"/>
    </location>
</feature>
<dbReference type="PANTHER" id="PTHR48475:SF2">
    <property type="entry name" value="RIBONUCLEASE H"/>
    <property type="match status" value="1"/>
</dbReference>